<evidence type="ECO:0000259" key="5">
    <source>
        <dbReference type="Pfam" id="PF02558"/>
    </source>
</evidence>
<keyword evidence="2" id="KW-0521">NADP</keyword>
<reference evidence="7 8" key="1">
    <citation type="submission" date="2017-01" db="EMBL/GenBank/DDBJ databases">
        <title>Draft genome sequence of Diplodia seriata F98.1, a fungal species involved in grapevine trunk diseases.</title>
        <authorList>
            <person name="Robert-Siegwald G."/>
            <person name="Vallet J."/>
            <person name="Abou-Mansour E."/>
            <person name="Xu J."/>
            <person name="Rey P."/>
            <person name="Bertsch C."/>
            <person name="Rego C."/>
            <person name="Larignon P."/>
            <person name="Fontaine F."/>
            <person name="Lebrun M.-H."/>
        </authorList>
    </citation>
    <scope>NUCLEOTIDE SEQUENCE [LARGE SCALE GENOMIC DNA]</scope>
    <source>
        <strain evidence="7 8">F98.1</strain>
    </source>
</reference>
<sequence>IHILFVGAGAVGCFYASRLHHPTKNIHVSLVCRSNYPTIAASGVTLETRAFGTYTFTPHAVFPSISAAATSPSSPPWDYVIVTTKALPDVTDDSADIAPLVDAETCVVLIQNGVGIEAAHRARFPRNPIVSAVTVISAEQLRHGYVRQNRWTRISMGAYTDGLAAAASTSSAASAASPPSSSSELADLATRGDACVRELVHLFNDFGGLKDAEAHTELELQQIRWHKLTINAAMNPSAILSGGRGNADMVLDPDLREHLRGVMQEIWDAAPRVLGAAFPASLASPEQVLRSTERNKGGKPSMLLDWERGAPLETEVILGLPIRIAKSRGVELPRLQTVYALLRSRVAMREREAREKREGGGGGGGAAKGETKL</sequence>
<dbReference type="InterPro" id="IPR036291">
    <property type="entry name" value="NAD(P)-bd_dom_sf"/>
</dbReference>
<dbReference type="STRING" id="420778.A0A1S8B9R9"/>
<feature type="domain" description="Ketopantoate reductase N-terminal" evidence="5">
    <location>
        <begin position="3"/>
        <end position="159"/>
    </location>
</feature>
<name>A0A1S8B9R9_9PEZI</name>
<evidence type="ECO:0000256" key="1">
    <source>
        <dbReference type="ARBA" id="ARBA00007870"/>
    </source>
</evidence>
<dbReference type="FunFam" id="3.40.50.720:FF:000609">
    <property type="entry name" value="2-dehydropantoate 2-reductase"/>
    <property type="match status" value="1"/>
</dbReference>
<dbReference type="GO" id="GO:0005737">
    <property type="term" value="C:cytoplasm"/>
    <property type="evidence" value="ECO:0007669"/>
    <property type="project" value="TreeGrafter"/>
</dbReference>
<protein>
    <recommendedName>
        <fullName evidence="9">2-dehydropantoate 2-reductase</fullName>
    </recommendedName>
</protein>
<feature type="domain" description="Ketopantoate reductase C-terminal" evidence="6">
    <location>
        <begin position="220"/>
        <end position="344"/>
    </location>
</feature>
<feature type="compositionally biased region" description="Basic and acidic residues" evidence="4">
    <location>
        <begin position="350"/>
        <end position="359"/>
    </location>
</feature>
<dbReference type="GO" id="GO:0008677">
    <property type="term" value="F:2-dehydropantoate 2-reductase activity"/>
    <property type="evidence" value="ECO:0007669"/>
    <property type="project" value="InterPro"/>
</dbReference>
<evidence type="ECO:0000259" key="6">
    <source>
        <dbReference type="Pfam" id="PF08546"/>
    </source>
</evidence>
<dbReference type="Proteomes" id="UP000190776">
    <property type="component" value="Unassembled WGS sequence"/>
</dbReference>
<dbReference type="InterPro" id="IPR008927">
    <property type="entry name" value="6-PGluconate_DH-like_C_sf"/>
</dbReference>
<evidence type="ECO:0000313" key="8">
    <source>
        <dbReference type="Proteomes" id="UP000190776"/>
    </source>
</evidence>
<accession>A0A1S8B9R9</accession>
<evidence type="ECO:0008006" key="9">
    <source>
        <dbReference type="Google" id="ProtNLM"/>
    </source>
</evidence>
<dbReference type="AlphaFoldDB" id="A0A1S8B9R9"/>
<organism evidence="7 8">
    <name type="scientific">Diplodia seriata</name>
    <dbReference type="NCBI Taxonomy" id="420778"/>
    <lineage>
        <taxon>Eukaryota</taxon>
        <taxon>Fungi</taxon>
        <taxon>Dikarya</taxon>
        <taxon>Ascomycota</taxon>
        <taxon>Pezizomycotina</taxon>
        <taxon>Dothideomycetes</taxon>
        <taxon>Dothideomycetes incertae sedis</taxon>
        <taxon>Botryosphaeriales</taxon>
        <taxon>Botryosphaeriaceae</taxon>
        <taxon>Diplodia</taxon>
    </lineage>
</organism>
<dbReference type="Pfam" id="PF08546">
    <property type="entry name" value="ApbA_C"/>
    <property type="match status" value="1"/>
</dbReference>
<dbReference type="Pfam" id="PF02558">
    <property type="entry name" value="ApbA"/>
    <property type="match status" value="1"/>
</dbReference>
<dbReference type="InterPro" id="IPR013752">
    <property type="entry name" value="KPA_reductase"/>
</dbReference>
<dbReference type="NCBIfam" id="TIGR00745">
    <property type="entry name" value="apbA_panE"/>
    <property type="match status" value="1"/>
</dbReference>
<dbReference type="Gene3D" id="3.40.50.720">
    <property type="entry name" value="NAD(P)-binding Rossmann-like Domain"/>
    <property type="match status" value="1"/>
</dbReference>
<dbReference type="EMBL" id="MSZU01000102">
    <property type="protein sequence ID" value="OMP84215.1"/>
    <property type="molecule type" value="Genomic_DNA"/>
</dbReference>
<dbReference type="FunFam" id="1.10.1040.10:FF:000017">
    <property type="entry name" value="2-dehydropantoate 2-reductase"/>
    <property type="match status" value="1"/>
</dbReference>
<evidence type="ECO:0000313" key="7">
    <source>
        <dbReference type="EMBL" id="OMP84215.1"/>
    </source>
</evidence>
<dbReference type="SUPFAM" id="SSF51735">
    <property type="entry name" value="NAD(P)-binding Rossmann-fold domains"/>
    <property type="match status" value="1"/>
</dbReference>
<dbReference type="InterPro" id="IPR013332">
    <property type="entry name" value="KPR_N"/>
</dbReference>
<keyword evidence="3" id="KW-0560">Oxidoreductase</keyword>
<dbReference type="OrthoDB" id="3609at2759"/>
<evidence type="ECO:0000256" key="3">
    <source>
        <dbReference type="ARBA" id="ARBA00023002"/>
    </source>
</evidence>
<feature type="non-terminal residue" evidence="7">
    <location>
        <position position="1"/>
    </location>
</feature>
<dbReference type="PANTHER" id="PTHR21708">
    <property type="entry name" value="PROBABLE 2-DEHYDROPANTOATE 2-REDUCTASE"/>
    <property type="match status" value="1"/>
</dbReference>
<dbReference type="InterPro" id="IPR051402">
    <property type="entry name" value="KPR-Related"/>
</dbReference>
<evidence type="ECO:0000256" key="4">
    <source>
        <dbReference type="SAM" id="MobiDB-lite"/>
    </source>
</evidence>
<dbReference type="InterPro" id="IPR003710">
    <property type="entry name" value="ApbA"/>
</dbReference>
<feature type="region of interest" description="Disordered" evidence="4">
    <location>
        <begin position="350"/>
        <end position="373"/>
    </location>
</feature>
<dbReference type="InterPro" id="IPR013328">
    <property type="entry name" value="6PGD_dom2"/>
</dbReference>
<dbReference type="PANTHER" id="PTHR21708:SF26">
    <property type="entry name" value="2-DEHYDROPANTOATE 2-REDUCTASE"/>
    <property type="match status" value="1"/>
</dbReference>
<evidence type="ECO:0000256" key="2">
    <source>
        <dbReference type="ARBA" id="ARBA00022857"/>
    </source>
</evidence>
<dbReference type="Gene3D" id="1.10.1040.10">
    <property type="entry name" value="N-(1-d-carboxylethyl)-l-norvaline Dehydrogenase, domain 2"/>
    <property type="match status" value="1"/>
</dbReference>
<dbReference type="GO" id="GO:0015940">
    <property type="term" value="P:pantothenate biosynthetic process"/>
    <property type="evidence" value="ECO:0007669"/>
    <property type="project" value="InterPro"/>
</dbReference>
<gene>
    <name evidence="7" type="ORF">BK809_0000147</name>
</gene>
<dbReference type="SUPFAM" id="SSF48179">
    <property type="entry name" value="6-phosphogluconate dehydrogenase C-terminal domain-like"/>
    <property type="match status" value="1"/>
</dbReference>
<proteinExistence type="inferred from homology"/>
<comment type="similarity">
    <text evidence="1">Belongs to the ketopantoate reductase family.</text>
</comment>
<comment type="caution">
    <text evidence="7">The sequence shown here is derived from an EMBL/GenBank/DDBJ whole genome shotgun (WGS) entry which is preliminary data.</text>
</comment>